<dbReference type="EMBL" id="CP002376">
    <property type="protein sequence ID" value="AEZ59254.1"/>
    <property type="molecule type" value="Genomic_DNA"/>
</dbReference>
<dbReference type="GO" id="GO:0008289">
    <property type="term" value="F:lipid binding"/>
    <property type="evidence" value="ECO:0007669"/>
    <property type="project" value="UniProtKB-KW"/>
</dbReference>
<dbReference type="CDD" id="cd06571">
    <property type="entry name" value="Bac_DnaA_C"/>
    <property type="match status" value="1"/>
</dbReference>
<feature type="domain" description="Chromosomal replication initiator DnaA C-terminal" evidence="13">
    <location>
        <begin position="369"/>
        <end position="438"/>
    </location>
</feature>
<dbReference type="InterPro" id="IPR001957">
    <property type="entry name" value="Chromosome_initiator_DnaA"/>
</dbReference>
<evidence type="ECO:0000256" key="6">
    <source>
        <dbReference type="ARBA" id="ARBA00023121"/>
    </source>
</evidence>
<evidence type="ECO:0000256" key="4">
    <source>
        <dbReference type="ARBA" id="ARBA00022741"/>
    </source>
</evidence>
<feature type="binding site" evidence="8">
    <location>
        <position position="162"/>
    </location>
    <ligand>
        <name>ATP</name>
        <dbReference type="ChEBI" id="CHEBI:30616"/>
    </ligand>
</feature>
<evidence type="ECO:0000259" key="13">
    <source>
        <dbReference type="SMART" id="SM00760"/>
    </source>
</evidence>
<dbReference type="PROSITE" id="PS01008">
    <property type="entry name" value="DNAA"/>
    <property type="match status" value="1"/>
</dbReference>
<keyword evidence="7 8" id="KW-0238">DNA-binding</keyword>
<comment type="domain">
    <text evidence="8">Domain I is involved in oligomerization and binding regulators, domain II is flexibile and of varying length in different bacteria, domain III forms the AAA+ region, while domain IV binds dsDNA.</text>
</comment>
<evidence type="ECO:0000313" key="14">
    <source>
        <dbReference type="EMBL" id="AEZ59254.1"/>
    </source>
</evidence>
<keyword evidence="4 8" id="KW-0547">Nucleotide-binding</keyword>
<dbReference type="InterPro" id="IPR027417">
    <property type="entry name" value="P-loop_NTPase"/>
</dbReference>
<dbReference type="Gene3D" id="1.10.8.60">
    <property type="match status" value="1"/>
</dbReference>
<dbReference type="Pfam" id="PF11638">
    <property type="entry name" value="DnaA_N"/>
    <property type="match status" value="1"/>
</dbReference>
<dbReference type="Pfam" id="PF08299">
    <property type="entry name" value="Bac_DnaA_C"/>
    <property type="match status" value="1"/>
</dbReference>
<dbReference type="PANTHER" id="PTHR30050">
    <property type="entry name" value="CHROMOSOMAL REPLICATION INITIATOR PROTEIN DNAA"/>
    <property type="match status" value="1"/>
</dbReference>
<comment type="subunit">
    <text evidence="8">Oligomerizes as a right-handed, spiral filament on DNA at oriC.</text>
</comment>
<dbReference type="GO" id="GO:0006270">
    <property type="term" value="P:DNA replication initiation"/>
    <property type="evidence" value="ECO:0007669"/>
    <property type="project" value="UniProtKB-UniRule"/>
</dbReference>
<dbReference type="InterPro" id="IPR013159">
    <property type="entry name" value="DnaA_C"/>
</dbReference>
<dbReference type="Gene3D" id="3.30.300.180">
    <property type="match status" value="1"/>
</dbReference>
<evidence type="ECO:0000256" key="3">
    <source>
        <dbReference type="ARBA" id="ARBA00022705"/>
    </source>
</evidence>
<comment type="caution">
    <text evidence="8">Lacks conserved residue(s) required for the propagation of feature annotation.</text>
</comment>
<feature type="region of interest" description="Domain IV, binds dsDNA" evidence="8">
    <location>
        <begin position="342"/>
        <end position="464"/>
    </location>
</feature>
<evidence type="ECO:0000256" key="8">
    <source>
        <dbReference type="HAMAP-Rule" id="MF_00377"/>
    </source>
</evidence>
<dbReference type="SMART" id="SM00382">
    <property type="entry name" value="AAA"/>
    <property type="match status" value="1"/>
</dbReference>
<dbReference type="SUPFAM" id="SSF52540">
    <property type="entry name" value="P-loop containing nucleoside triphosphate hydrolases"/>
    <property type="match status" value="1"/>
</dbReference>
<dbReference type="GO" id="GO:0005524">
    <property type="term" value="F:ATP binding"/>
    <property type="evidence" value="ECO:0007669"/>
    <property type="project" value="UniProtKB-UniRule"/>
</dbReference>
<name>A0AAU8PL38_TREPG</name>
<dbReference type="GO" id="GO:0003688">
    <property type="term" value="F:DNA replication origin binding"/>
    <property type="evidence" value="ECO:0007669"/>
    <property type="project" value="UniProtKB-UniRule"/>
</dbReference>
<dbReference type="InterPro" id="IPR013317">
    <property type="entry name" value="DnaA_dom"/>
</dbReference>
<dbReference type="GO" id="GO:0005886">
    <property type="term" value="C:plasma membrane"/>
    <property type="evidence" value="ECO:0007669"/>
    <property type="project" value="TreeGrafter"/>
</dbReference>
<dbReference type="SUPFAM" id="SSF48295">
    <property type="entry name" value="TrpR-like"/>
    <property type="match status" value="1"/>
</dbReference>
<reference evidence="15" key="1">
    <citation type="journal article" date="2012" name="PLoS Negl. Trop. Dis.">
        <title>Whole genome sequences of three Treponema pallidum ssp. pertenue strains: yaws and syphilis treponemes differ in less than 0.2% of the genome sequence.</title>
        <authorList>
            <person name="Cejkova D."/>
            <person name="Zobanikova M."/>
            <person name="Chen L."/>
            <person name="Pospisilova P."/>
            <person name="Strouhal M."/>
            <person name="Qin X."/>
            <person name="Mikalova L."/>
            <person name="Norris S.J."/>
            <person name="Muzny D.M."/>
            <person name="Gibbs R.A."/>
            <person name="Fulton L.L."/>
            <person name="Sodergren E."/>
            <person name="Weinstock G.M."/>
            <person name="Smajs D."/>
        </authorList>
    </citation>
    <scope>NUCLEOTIDE SEQUENCE [LARGE SCALE GENOMIC DNA]</scope>
    <source>
        <strain evidence="15">Gauthier</strain>
    </source>
</reference>
<dbReference type="Proteomes" id="UP000008192">
    <property type="component" value="Chromosome"/>
</dbReference>
<evidence type="ECO:0000256" key="2">
    <source>
        <dbReference type="ARBA" id="ARBA00022490"/>
    </source>
</evidence>
<evidence type="ECO:0000256" key="11">
    <source>
        <dbReference type="RuleBase" id="RU004227"/>
    </source>
</evidence>
<evidence type="ECO:0000256" key="9">
    <source>
        <dbReference type="NCBIfam" id="TIGR00362"/>
    </source>
</evidence>
<dbReference type="InterPro" id="IPR018312">
    <property type="entry name" value="Chromosome_initiator_DnaA_CS"/>
</dbReference>
<dbReference type="Gene3D" id="3.40.50.300">
    <property type="entry name" value="P-loop containing nucleotide triphosphate hydrolases"/>
    <property type="match status" value="1"/>
</dbReference>
<dbReference type="SMART" id="SM00760">
    <property type="entry name" value="Bac_DnaA_C"/>
    <property type="match status" value="1"/>
</dbReference>
<accession>A0AAU8PL38</accession>
<dbReference type="CDD" id="cd00009">
    <property type="entry name" value="AAA"/>
    <property type="match status" value="1"/>
</dbReference>
<keyword evidence="3 8" id="KW-0235">DNA replication</keyword>
<dbReference type="InterPro" id="IPR003593">
    <property type="entry name" value="AAA+_ATPase"/>
</dbReference>
<comment type="similarity">
    <text evidence="1 8 11">Belongs to the DnaA family.</text>
</comment>
<dbReference type="PRINTS" id="PR00051">
    <property type="entry name" value="DNAA"/>
</dbReference>
<feature type="binding site" evidence="8">
    <location>
        <position position="164"/>
    </location>
    <ligand>
        <name>ATP</name>
        <dbReference type="ChEBI" id="CHEBI:30616"/>
    </ligand>
</feature>
<feature type="domain" description="AAA+ ATPase" evidence="12">
    <location>
        <begin position="151"/>
        <end position="281"/>
    </location>
</feature>
<keyword evidence="5 8" id="KW-0067">ATP-binding</keyword>
<dbReference type="PANTHER" id="PTHR30050:SF2">
    <property type="entry name" value="CHROMOSOMAL REPLICATION INITIATOR PROTEIN DNAA"/>
    <property type="match status" value="1"/>
</dbReference>
<dbReference type="AlphaFoldDB" id="A0AAU8PL38"/>
<dbReference type="KEGG" id="tpg:TPEGAU_0001"/>
<evidence type="ECO:0000313" key="15">
    <source>
        <dbReference type="Proteomes" id="UP000008192"/>
    </source>
</evidence>
<comment type="function">
    <text evidence="8 10">Plays an essential role in the initiation and regulation of chromosomal replication. ATP-DnaA binds to the origin of replication (oriC) to initiate formation of the DNA replication initiation complex once per cell cycle. Binds the DnaA box (a 9 base pair repeat at the origin) and separates the double-stranded (ds)DNA. Forms a right-handed helical filament on oriC DNA; dsDNA binds to the exterior of the filament while single-stranded (ss)DNA is stabiized in the filament's interior. The ATP-DnaA-oriC complex binds and stabilizes one strand of the AT-rich DNA unwinding element (DUE), permitting loading of DNA polymerase. After initiation quickly degrades to an ADP-DnaA complex that is not apt for DNA replication. Binds acidic phospholipids.</text>
</comment>
<dbReference type="InterPro" id="IPR010921">
    <property type="entry name" value="Trp_repressor/repl_initiator"/>
</dbReference>
<dbReference type="GO" id="GO:0006275">
    <property type="term" value="P:regulation of DNA replication"/>
    <property type="evidence" value="ECO:0007669"/>
    <property type="project" value="UniProtKB-UniRule"/>
</dbReference>
<dbReference type="Gene3D" id="1.10.1750.10">
    <property type="match status" value="1"/>
</dbReference>
<comment type="subcellular location">
    <subcellularLocation>
        <location evidence="8">Cytoplasm</location>
    </subcellularLocation>
</comment>
<keyword evidence="2 8" id="KW-0963">Cytoplasm</keyword>
<dbReference type="GeneID" id="93875801"/>
<dbReference type="GO" id="GO:0005737">
    <property type="term" value="C:cytoplasm"/>
    <property type="evidence" value="ECO:0007669"/>
    <property type="project" value="UniProtKB-SubCell"/>
</dbReference>
<dbReference type="InterPro" id="IPR020591">
    <property type="entry name" value="Chromosome_initiator_DnaA-like"/>
</dbReference>
<dbReference type="RefSeq" id="WP_010881451.1">
    <property type="nucleotide sequence ID" value="NC_016843.1"/>
</dbReference>
<gene>
    <name evidence="8 14" type="primary">dnaA</name>
    <name evidence="14" type="ordered locus">TPEGAU_0001</name>
</gene>
<keyword evidence="6 8" id="KW-0446">Lipid-binding</keyword>
<evidence type="ECO:0000256" key="7">
    <source>
        <dbReference type="ARBA" id="ARBA00023125"/>
    </source>
</evidence>
<feature type="binding site" evidence="8">
    <location>
        <position position="165"/>
    </location>
    <ligand>
        <name>ATP</name>
        <dbReference type="ChEBI" id="CHEBI:30616"/>
    </ligand>
</feature>
<dbReference type="InterPro" id="IPR024633">
    <property type="entry name" value="DnaA_N_dom"/>
</dbReference>
<dbReference type="NCBIfam" id="TIGR00362">
    <property type="entry name" value="DnaA"/>
    <property type="match status" value="1"/>
</dbReference>
<protein>
    <recommendedName>
        <fullName evidence="8 9">Chromosomal replication initiator protein DnaA</fullName>
    </recommendedName>
</protein>
<evidence type="ECO:0000256" key="5">
    <source>
        <dbReference type="ARBA" id="ARBA00022840"/>
    </source>
</evidence>
<dbReference type="InterPro" id="IPR038454">
    <property type="entry name" value="DnaA_N_sf"/>
</dbReference>
<dbReference type="Pfam" id="PF00308">
    <property type="entry name" value="Bac_DnaA"/>
    <property type="match status" value="1"/>
</dbReference>
<dbReference type="HAMAP" id="MF_00377">
    <property type="entry name" value="DnaA_bact"/>
    <property type="match status" value="1"/>
</dbReference>
<sequence>MDAVGYEVFWNETLSQIRSESTEAEFNMWFAHLFFIASFENAIEIAVPSDFFRIQFSQKYQEKLERKFLELSGHPIKLLFAVKKGTPHGNTAPPKHVHTYLEKNSPAEVPSKKSFHPDLNRDYTFENFVSGEETKFSHSAAISVSKNPGTSYNPLLIYGGVGLGKTHLMQAIGHEIYKTTDLNVIYVTAENFGNEFISTLLNKKTQDFKKKYRYTADVLLIDDIHFFENKDGLQEELFYTFNELFEKKKQIIFTCDRPVQELKNLSSRLRSRCSRGLSTDLNMPCFETRCAILIKKIQNYNSTYPHKAIHISDDVVRLVSENISSNIRDLEGALTKIIAFIEVSGSITIDIVPSLLKEFFLSARPKHITVETILHVVADHFNISYSDLKGKKRNKSVVYPRQIAMFLSKELTELSTTELGIEFGGRDHSTVIYGCQKIEGEILTNPSLQANLDLLKSKVQDSIR</sequence>
<organism evidence="14 15">
    <name type="scientific">Treponema pallidum subsp. pertenue (strain Gauthier)</name>
    <dbReference type="NCBI Taxonomy" id="491080"/>
    <lineage>
        <taxon>Bacteria</taxon>
        <taxon>Pseudomonadati</taxon>
        <taxon>Spirochaetota</taxon>
        <taxon>Spirochaetia</taxon>
        <taxon>Spirochaetales</taxon>
        <taxon>Treponemataceae</taxon>
        <taxon>Treponema</taxon>
    </lineage>
</organism>
<proteinExistence type="inferred from homology"/>
<evidence type="ECO:0000259" key="12">
    <source>
        <dbReference type="SMART" id="SM00382"/>
    </source>
</evidence>
<evidence type="ECO:0000256" key="10">
    <source>
        <dbReference type="RuleBase" id="RU000577"/>
    </source>
</evidence>
<dbReference type="SMR" id="A0AAU8PL38"/>
<feature type="region of interest" description="Domain I, interacts with DnaA modulators" evidence="8">
    <location>
        <begin position="1"/>
        <end position="91"/>
    </location>
</feature>
<evidence type="ECO:0000256" key="1">
    <source>
        <dbReference type="ARBA" id="ARBA00006583"/>
    </source>
</evidence>
<feature type="binding site" evidence="8">
    <location>
        <position position="166"/>
    </location>
    <ligand>
        <name>ATP</name>
        <dbReference type="ChEBI" id="CHEBI:30616"/>
    </ligand>
</feature>